<dbReference type="RefSeq" id="WP_133734474.1">
    <property type="nucleotide sequence ID" value="NZ_SOAX01000001.1"/>
</dbReference>
<protein>
    <recommendedName>
        <fullName evidence="1">Penicillin-binding protein activator LpoB</fullName>
    </recommendedName>
</protein>
<feature type="chain" id="PRO_5020737560" description="Penicillin-binding protein activator LpoB" evidence="2">
    <location>
        <begin position="20"/>
        <end position="204"/>
    </location>
</feature>
<dbReference type="OrthoDB" id="9803653at2"/>
<dbReference type="Gene3D" id="3.40.50.10610">
    <property type="entry name" value="ABC-type transport auxiliary lipoprotein component"/>
    <property type="match status" value="1"/>
</dbReference>
<dbReference type="InterPro" id="IPR014094">
    <property type="entry name" value="LpoB"/>
</dbReference>
<accession>A0A4R7K0H4</accession>
<evidence type="ECO:0000313" key="4">
    <source>
        <dbReference type="Proteomes" id="UP000295830"/>
    </source>
</evidence>
<evidence type="ECO:0000256" key="1">
    <source>
        <dbReference type="NCBIfam" id="TIGR02722"/>
    </source>
</evidence>
<dbReference type="NCBIfam" id="TIGR02722">
    <property type="entry name" value="lp"/>
    <property type="match status" value="1"/>
</dbReference>
<dbReference type="AlphaFoldDB" id="A0A4R7K0H4"/>
<comment type="caution">
    <text evidence="3">The sequence shown here is derived from an EMBL/GenBank/DDBJ whole genome shotgun (WGS) entry which is preliminary data.</text>
</comment>
<name>A0A4R7K0H4_9GAMM</name>
<dbReference type="Pfam" id="PF13036">
    <property type="entry name" value="LpoB"/>
    <property type="match status" value="1"/>
</dbReference>
<gene>
    <name evidence="3" type="ORF">DES49_0144</name>
</gene>
<proteinExistence type="predicted"/>
<dbReference type="PROSITE" id="PS51257">
    <property type="entry name" value="PROKAR_LIPOPROTEIN"/>
    <property type="match status" value="1"/>
</dbReference>
<reference evidence="3 4" key="1">
    <citation type="submission" date="2019-03" db="EMBL/GenBank/DDBJ databases">
        <title>Genomic Encyclopedia of Type Strains, Phase IV (KMG-IV): sequencing the most valuable type-strain genomes for metagenomic binning, comparative biology and taxonomic classification.</title>
        <authorList>
            <person name="Goeker M."/>
        </authorList>
    </citation>
    <scope>NUCLEOTIDE SEQUENCE [LARGE SCALE GENOMIC DNA]</scope>
    <source>
        <strain evidence="3 4">DSM 15505</strain>
    </source>
</reference>
<dbReference type="Proteomes" id="UP000295830">
    <property type="component" value="Unassembled WGS sequence"/>
</dbReference>
<keyword evidence="2" id="KW-0732">Signal</keyword>
<sequence>MGIHRLLLIMLLLAALALAGCAQRTVIVDRQTDDADTTLELDYRDFEHAAMKAVESMLTSGQLDHPEGRRYVMAVSRITNDTMQRFDTDQLVRKIRVELLQSGKVVTTSAVSSEGVQDELIDEVRRLRGSDEFREDTKVDKGTLISPDYGLSGKIMQRNIKRDSNTQQVEYYFQLVLTDLRDGLAVWENETPIIKRGSNSSVPW</sequence>
<organism evidence="3 4">
    <name type="scientific">Halospina denitrificans</name>
    <dbReference type="NCBI Taxonomy" id="332522"/>
    <lineage>
        <taxon>Bacteria</taxon>
        <taxon>Pseudomonadati</taxon>
        <taxon>Pseudomonadota</taxon>
        <taxon>Gammaproteobacteria</taxon>
        <taxon>Halospina</taxon>
    </lineage>
</organism>
<feature type="signal peptide" evidence="2">
    <location>
        <begin position="1"/>
        <end position="19"/>
    </location>
</feature>
<evidence type="ECO:0000256" key="2">
    <source>
        <dbReference type="SAM" id="SignalP"/>
    </source>
</evidence>
<evidence type="ECO:0000313" key="3">
    <source>
        <dbReference type="EMBL" id="TDT44045.1"/>
    </source>
</evidence>
<keyword evidence="4" id="KW-1185">Reference proteome</keyword>
<dbReference type="EMBL" id="SOAX01000001">
    <property type="protein sequence ID" value="TDT44045.1"/>
    <property type="molecule type" value="Genomic_DNA"/>
</dbReference>